<dbReference type="EMBL" id="CYXM01000002">
    <property type="protein sequence ID" value="CUM82225.1"/>
    <property type="molecule type" value="Genomic_DNA"/>
</dbReference>
<dbReference type="PANTHER" id="PTHR43300:SF11">
    <property type="entry name" value="ACETYLTRANSFERASE RV3034C-RELATED"/>
    <property type="match status" value="1"/>
</dbReference>
<name>A0A173RX56_9FIRM</name>
<evidence type="ECO:0000313" key="2">
    <source>
        <dbReference type="Proteomes" id="UP000095673"/>
    </source>
</evidence>
<dbReference type="InterPro" id="IPR050179">
    <property type="entry name" value="Trans_hexapeptide_repeat"/>
</dbReference>
<dbReference type="Proteomes" id="UP000095673">
    <property type="component" value="Unassembled WGS sequence"/>
</dbReference>
<protein>
    <submittedName>
        <fullName evidence="1">Maltose O-acetyltransferase</fullName>
        <ecNumber evidence="1">2.3.1.79</ecNumber>
    </submittedName>
</protein>
<dbReference type="InterPro" id="IPR011004">
    <property type="entry name" value="Trimer_LpxA-like_sf"/>
</dbReference>
<keyword evidence="1" id="KW-0808">Transferase</keyword>
<dbReference type="PANTHER" id="PTHR43300">
    <property type="entry name" value="ACETYLTRANSFERASE"/>
    <property type="match status" value="1"/>
</dbReference>
<dbReference type="Pfam" id="PF00132">
    <property type="entry name" value="Hexapep"/>
    <property type="match status" value="1"/>
</dbReference>
<dbReference type="CDD" id="cd04647">
    <property type="entry name" value="LbH_MAT_like"/>
    <property type="match status" value="1"/>
</dbReference>
<dbReference type="EC" id="2.3.1.79" evidence="1"/>
<gene>
    <name evidence="1" type="primary">maa_1</name>
    <name evidence="1" type="ORF">ERS852580_00720</name>
</gene>
<reference evidence="1 2" key="1">
    <citation type="submission" date="2015-09" db="EMBL/GenBank/DDBJ databases">
        <authorList>
            <consortium name="Pathogen Informatics"/>
        </authorList>
    </citation>
    <scope>NUCLEOTIDE SEQUENCE [LARGE SCALE GENOMIC DNA]</scope>
    <source>
        <strain evidence="1 2">2789STDY5834968</strain>
    </source>
</reference>
<dbReference type="AlphaFoldDB" id="A0A173RX56"/>
<accession>A0A173RX56</accession>
<dbReference type="RefSeq" id="WP_306723347.1">
    <property type="nucleotide sequence ID" value="NZ_CYXM01000002.1"/>
</dbReference>
<organism evidence="1 2">
    <name type="scientific">Agathobacter rectalis</name>
    <dbReference type="NCBI Taxonomy" id="39491"/>
    <lineage>
        <taxon>Bacteria</taxon>
        <taxon>Bacillati</taxon>
        <taxon>Bacillota</taxon>
        <taxon>Clostridia</taxon>
        <taxon>Lachnospirales</taxon>
        <taxon>Lachnospiraceae</taxon>
        <taxon>Agathobacter</taxon>
    </lineage>
</organism>
<dbReference type="GO" id="GO:0008925">
    <property type="term" value="F:maltose O-acetyltransferase activity"/>
    <property type="evidence" value="ECO:0007669"/>
    <property type="project" value="UniProtKB-EC"/>
</dbReference>
<sequence length="161" mass="17986">MRNIFESIYKKLIPMNKYPNYLQKKGVKIGKECEIYKSASFGSEPYLITLGNHVRINEGVQLITNDGGYWIFRNAYAGLGTEFSNIDYLNGIKIGNNVHVGTNAIIMPGVCIGDNCVVACGAVVTKDVKPNSIVGGCRLAILNHWMNMLIRLEEKVFRQKI</sequence>
<keyword evidence="1" id="KW-0012">Acyltransferase</keyword>
<dbReference type="InterPro" id="IPR001451">
    <property type="entry name" value="Hexapep"/>
</dbReference>
<evidence type="ECO:0000313" key="1">
    <source>
        <dbReference type="EMBL" id="CUM82225.1"/>
    </source>
</evidence>
<proteinExistence type="predicted"/>
<dbReference type="SUPFAM" id="SSF51161">
    <property type="entry name" value="Trimeric LpxA-like enzymes"/>
    <property type="match status" value="1"/>
</dbReference>
<dbReference type="Gene3D" id="2.160.10.10">
    <property type="entry name" value="Hexapeptide repeat proteins"/>
    <property type="match status" value="1"/>
</dbReference>